<evidence type="ECO:0000256" key="7">
    <source>
        <dbReference type="ARBA" id="ARBA00023295"/>
    </source>
</evidence>
<comment type="similarity">
    <text evidence="2">Belongs to the glycosyl hydrolase 17 family.</text>
</comment>
<evidence type="ECO:0000256" key="13">
    <source>
        <dbReference type="SAM" id="MobiDB-lite"/>
    </source>
</evidence>
<dbReference type="GO" id="GO:0005576">
    <property type="term" value="C:extracellular region"/>
    <property type="evidence" value="ECO:0007669"/>
    <property type="project" value="TreeGrafter"/>
</dbReference>
<comment type="subcellular location">
    <subcellularLocation>
        <location evidence="1">Secreted</location>
        <location evidence="1">Cell wall</location>
    </subcellularLocation>
</comment>
<keyword evidence="6 14" id="KW-0378">Hydrolase</keyword>
<dbReference type="InterPro" id="IPR017853">
    <property type="entry name" value="GH"/>
</dbReference>
<dbReference type="RefSeq" id="XP_024725448.1">
    <property type="nucleotide sequence ID" value="XM_024869737.1"/>
</dbReference>
<dbReference type="STRING" id="857342.A0A2T3BF19"/>
<dbReference type="PANTHER" id="PTHR16631">
    <property type="entry name" value="GLUCAN 1,3-BETA-GLUCOSIDASE"/>
    <property type="match status" value="1"/>
</dbReference>
<evidence type="ECO:0000313" key="14">
    <source>
        <dbReference type="EMBL" id="PSS27923.1"/>
    </source>
</evidence>
<evidence type="ECO:0000256" key="8">
    <source>
        <dbReference type="ARBA" id="ARBA00024983"/>
    </source>
</evidence>
<evidence type="ECO:0000256" key="12">
    <source>
        <dbReference type="ARBA" id="ARBA00042762"/>
    </source>
</evidence>
<dbReference type="GO" id="GO:0009277">
    <property type="term" value="C:fungal-type cell wall"/>
    <property type="evidence" value="ECO:0007669"/>
    <property type="project" value="TreeGrafter"/>
</dbReference>
<gene>
    <name evidence="14" type="ORF">M430DRAFT_92835</name>
</gene>
<name>A0A2T3BF19_AMORE</name>
<evidence type="ECO:0000313" key="15">
    <source>
        <dbReference type="Proteomes" id="UP000241818"/>
    </source>
</evidence>
<dbReference type="GeneID" id="36577818"/>
<accession>A0A2T3BF19</accession>
<evidence type="ECO:0000256" key="2">
    <source>
        <dbReference type="ARBA" id="ARBA00008773"/>
    </source>
</evidence>
<dbReference type="OrthoDB" id="4082933at2759"/>
<protein>
    <recommendedName>
        <fullName evidence="9">Probable beta-glucosidase btgE</fullName>
    </recommendedName>
    <alternativeName>
        <fullName evidence="10">Beta-D-glucoside glucohydrolase btgE</fullName>
    </alternativeName>
    <alternativeName>
        <fullName evidence="12">Cellobiase btgE</fullName>
    </alternativeName>
    <alternativeName>
        <fullName evidence="11">Gentiobiase btgE</fullName>
    </alternativeName>
</protein>
<keyword evidence="7" id="KW-0326">Glycosidase</keyword>
<evidence type="ECO:0000256" key="4">
    <source>
        <dbReference type="ARBA" id="ARBA00022525"/>
    </source>
</evidence>
<evidence type="ECO:0000256" key="6">
    <source>
        <dbReference type="ARBA" id="ARBA00022801"/>
    </source>
</evidence>
<comment type="function">
    <text evidence="8">Beta-glucosidases are one of a number of cellulolytic enzymes involved in the degradation of cellulosic biomass. Catalyzes the last step releasing glucose from the inhibitory cellobiose.</text>
</comment>
<feature type="non-terminal residue" evidence="14">
    <location>
        <position position="1"/>
    </location>
</feature>
<evidence type="ECO:0000256" key="11">
    <source>
        <dbReference type="ARBA" id="ARBA00041516"/>
    </source>
</evidence>
<dbReference type="GO" id="GO:0009986">
    <property type="term" value="C:cell surface"/>
    <property type="evidence" value="ECO:0007669"/>
    <property type="project" value="TreeGrafter"/>
</dbReference>
<dbReference type="GO" id="GO:0071555">
    <property type="term" value="P:cell wall organization"/>
    <property type="evidence" value="ECO:0007669"/>
    <property type="project" value="TreeGrafter"/>
</dbReference>
<dbReference type="Gene3D" id="3.20.20.80">
    <property type="entry name" value="Glycosidases"/>
    <property type="match status" value="1"/>
</dbReference>
<proteinExistence type="inferred from homology"/>
<keyword evidence="4" id="KW-0964">Secreted</keyword>
<evidence type="ECO:0000256" key="5">
    <source>
        <dbReference type="ARBA" id="ARBA00022729"/>
    </source>
</evidence>
<dbReference type="PANTHER" id="PTHR16631:SF24">
    <property type="entry name" value="FAMILY 17 GLUCOSIDASE SCW11-RELATED"/>
    <property type="match status" value="1"/>
</dbReference>
<keyword evidence="5" id="KW-0732">Signal</keyword>
<evidence type="ECO:0000256" key="3">
    <source>
        <dbReference type="ARBA" id="ARBA00022512"/>
    </source>
</evidence>
<keyword evidence="15" id="KW-1185">Reference proteome</keyword>
<feature type="region of interest" description="Disordered" evidence="13">
    <location>
        <begin position="115"/>
        <end position="169"/>
    </location>
</feature>
<keyword evidence="3" id="KW-0134">Cell wall</keyword>
<dbReference type="Proteomes" id="UP000241818">
    <property type="component" value="Unassembled WGS sequence"/>
</dbReference>
<dbReference type="InterPro" id="IPR050732">
    <property type="entry name" value="Beta-glucan_modifiers"/>
</dbReference>
<dbReference type="AlphaFoldDB" id="A0A2T3BF19"/>
<dbReference type="GO" id="GO:0042973">
    <property type="term" value="F:glucan endo-1,3-beta-D-glucosidase activity"/>
    <property type="evidence" value="ECO:0007669"/>
    <property type="project" value="TreeGrafter"/>
</dbReference>
<sequence length="434" mass="44268">AATSTAIPSSGTYTVGGVTTVVETATTVVCPYATTTTSAGEVTSTILTTTYVCPSAGTYTIAPLTTTYTESTVWVYPTPASYPAGTYTQPEVVTTVTETGFVFFCPFSTPTPSPAPVLSTSPAPAPPAISSPAISSPAAPSPVASSPSASSPAPVATSSPASSGSNNGQLGTAGPQWAITYTPYANNGNCKSASDVDSDIADIASKGFTSVRVYSTDCSSLENIGAACKAHGLKMILGVFISDTGCSGAEEQVSQIISWAQWPLVELIVIGNEAVLSGYATASELAGFISSSASKFQAAGYNGPYTTTEPLNIWQENTETLCAVVDVVGCNIHPFFNPAIDAEHAGSFVASQLKLVDALCPGKYGINLETGWPSGGICNGIACPGASEQATAIKGITAAAGGKSVMFSYSNDEWKAPGQFDCEQSWGAIQLFTL</sequence>
<evidence type="ECO:0000256" key="1">
    <source>
        <dbReference type="ARBA" id="ARBA00004191"/>
    </source>
</evidence>
<evidence type="ECO:0000256" key="10">
    <source>
        <dbReference type="ARBA" id="ARBA00041495"/>
    </source>
</evidence>
<organism evidence="14 15">
    <name type="scientific">Amorphotheca resinae ATCC 22711</name>
    <dbReference type="NCBI Taxonomy" id="857342"/>
    <lineage>
        <taxon>Eukaryota</taxon>
        <taxon>Fungi</taxon>
        <taxon>Dikarya</taxon>
        <taxon>Ascomycota</taxon>
        <taxon>Pezizomycotina</taxon>
        <taxon>Leotiomycetes</taxon>
        <taxon>Helotiales</taxon>
        <taxon>Amorphothecaceae</taxon>
        <taxon>Amorphotheca</taxon>
    </lineage>
</organism>
<dbReference type="EMBL" id="KZ679006">
    <property type="protein sequence ID" value="PSS27923.1"/>
    <property type="molecule type" value="Genomic_DNA"/>
</dbReference>
<feature type="compositionally biased region" description="Low complexity" evidence="13">
    <location>
        <begin position="130"/>
        <end position="163"/>
    </location>
</feature>
<dbReference type="SUPFAM" id="SSF51445">
    <property type="entry name" value="(Trans)glycosidases"/>
    <property type="match status" value="1"/>
</dbReference>
<reference evidence="14 15" key="1">
    <citation type="journal article" date="2018" name="New Phytol.">
        <title>Comparative genomics and transcriptomics depict ericoid mycorrhizal fungi as versatile saprotrophs and plant mutualists.</title>
        <authorList>
            <person name="Martino E."/>
            <person name="Morin E."/>
            <person name="Grelet G.A."/>
            <person name="Kuo A."/>
            <person name="Kohler A."/>
            <person name="Daghino S."/>
            <person name="Barry K.W."/>
            <person name="Cichocki N."/>
            <person name="Clum A."/>
            <person name="Dockter R.B."/>
            <person name="Hainaut M."/>
            <person name="Kuo R.C."/>
            <person name="LaButti K."/>
            <person name="Lindahl B.D."/>
            <person name="Lindquist E.A."/>
            <person name="Lipzen A."/>
            <person name="Khouja H.R."/>
            <person name="Magnuson J."/>
            <person name="Murat C."/>
            <person name="Ohm R.A."/>
            <person name="Singer S.W."/>
            <person name="Spatafora J.W."/>
            <person name="Wang M."/>
            <person name="Veneault-Fourrey C."/>
            <person name="Henrissat B."/>
            <person name="Grigoriev I.V."/>
            <person name="Martin F.M."/>
            <person name="Perotto S."/>
        </authorList>
    </citation>
    <scope>NUCLEOTIDE SEQUENCE [LARGE SCALE GENOMIC DNA]</scope>
    <source>
        <strain evidence="14 15">ATCC 22711</strain>
    </source>
</reference>
<evidence type="ECO:0000256" key="9">
    <source>
        <dbReference type="ARBA" id="ARBA00039284"/>
    </source>
</evidence>
<dbReference type="InParanoid" id="A0A2T3BF19"/>